<protein>
    <recommendedName>
        <fullName evidence="1">HAT C-terminal dimerisation domain-containing protein</fullName>
    </recommendedName>
</protein>
<comment type="caution">
    <text evidence="2">The sequence shown here is derived from an EMBL/GenBank/DDBJ whole genome shotgun (WGS) entry which is preliminary data.</text>
</comment>
<evidence type="ECO:0000313" key="2">
    <source>
        <dbReference type="EMBL" id="KAJ8875326.1"/>
    </source>
</evidence>
<name>A0ABQ9GTG0_9NEOP</name>
<reference evidence="2 3" key="1">
    <citation type="submission" date="2023-02" db="EMBL/GenBank/DDBJ databases">
        <title>LHISI_Scaffold_Assembly.</title>
        <authorList>
            <person name="Stuart O.P."/>
            <person name="Cleave R."/>
            <person name="Magrath M.J.L."/>
            <person name="Mikheyev A.S."/>
        </authorList>
    </citation>
    <scope>NUCLEOTIDE SEQUENCE [LARGE SCALE GENOMIC DNA]</scope>
    <source>
        <strain evidence="2">Daus_M_001</strain>
        <tissue evidence="2">Leg muscle</tissue>
    </source>
</reference>
<sequence>MFTVQWKNSKDELRRDAITALKKREEILFPNLHILLKILTTLPETTSSAERSFSTLKRLKTYLRNSTGEDRLNGLALMPIHRSIPLNEDILLGKFAKKNRRMLLI</sequence>
<evidence type="ECO:0000259" key="1">
    <source>
        <dbReference type="Pfam" id="PF05699"/>
    </source>
</evidence>
<feature type="domain" description="HAT C-terminal dimerisation" evidence="1">
    <location>
        <begin position="21"/>
        <end position="82"/>
    </location>
</feature>
<evidence type="ECO:0000313" key="3">
    <source>
        <dbReference type="Proteomes" id="UP001159363"/>
    </source>
</evidence>
<dbReference type="Pfam" id="PF05699">
    <property type="entry name" value="Dimer_Tnp_hAT"/>
    <property type="match status" value="1"/>
</dbReference>
<dbReference type="Proteomes" id="UP001159363">
    <property type="component" value="Chromosome 8"/>
</dbReference>
<dbReference type="SUPFAM" id="SSF53098">
    <property type="entry name" value="Ribonuclease H-like"/>
    <property type="match status" value="1"/>
</dbReference>
<gene>
    <name evidence="2" type="ORF">PR048_023221</name>
</gene>
<accession>A0ABQ9GTG0</accession>
<dbReference type="InterPro" id="IPR012337">
    <property type="entry name" value="RNaseH-like_sf"/>
</dbReference>
<organism evidence="2 3">
    <name type="scientific">Dryococelus australis</name>
    <dbReference type="NCBI Taxonomy" id="614101"/>
    <lineage>
        <taxon>Eukaryota</taxon>
        <taxon>Metazoa</taxon>
        <taxon>Ecdysozoa</taxon>
        <taxon>Arthropoda</taxon>
        <taxon>Hexapoda</taxon>
        <taxon>Insecta</taxon>
        <taxon>Pterygota</taxon>
        <taxon>Neoptera</taxon>
        <taxon>Polyneoptera</taxon>
        <taxon>Phasmatodea</taxon>
        <taxon>Verophasmatodea</taxon>
        <taxon>Anareolatae</taxon>
        <taxon>Phasmatidae</taxon>
        <taxon>Eurycanthinae</taxon>
        <taxon>Dryococelus</taxon>
    </lineage>
</organism>
<keyword evidence="3" id="KW-1185">Reference proteome</keyword>
<dbReference type="PANTHER" id="PTHR46289">
    <property type="entry name" value="52 KDA REPRESSOR OF THE INHIBITOR OF THE PROTEIN KINASE-LIKE PROTEIN-RELATED"/>
    <property type="match status" value="1"/>
</dbReference>
<dbReference type="PANTHER" id="PTHR46289:SF14">
    <property type="entry name" value="DUF4371 DOMAIN-CONTAINING PROTEIN"/>
    <property type="match status" value="1"/>
</dbReference>
<proteinExistence type="predicted"/>
<dbReference type="EMBL" id="JARBHB010000009">
    <property type="protein sequence ID" value="KAJ8875326.1"/>
    <property type="molecule type" value="Genomic_DNA"/>
</dbReference>
<dbReference type="InterPro" id="IPR052958">
    <property type="entry name" value="IFN-induced_PKR_regulator"/>
</dbReference>
<dbReference type="InterPro" id="IPR008906">
    <property type="entry name" value="HATC_C_dom"/>
</dbReference>